<dbReference type="EnsemblPlants" id="Pp3c27_3885V3.1">
    <property type="protein sequence ID" value="Pp3c27_3885V3.1"/>
    <property type="gene ID" value="Pp3c27_3885"/>
</dbReference>
<dbReference type="Proteomes" id="UP000006727">
    <property type="component" value="Chromosome 27"/>
</dbReference>
<dbReference type="Gramene" id="Pp3c27_3885V3.1">
    <property type="protein sequence ID" value="Pp3c27_3885V3.1"/>
    <property type="gene ID" value="Pp3c27_3885"/>
</dbReference>
<dbReference type="EMBL" id="ABEU02000027">
    <property type="protein sequence ID" value="PNR26311.1"/>
    <property type="molecule type" value="Genomic_DNA"/>
</dbReference>
<name>A0A2K1IAK7_PHYPA</name>
<dbReference type="InParanoid" id="A0A2K1IAK7"/>
<proteinExistence type="predicted"/>
<reference evidence="1 3" key="2">
    <citation type="journal article" date="2018" name="Plant J.">
        <title>The Physcomitrella patens chromosome-scale assembly reveals moss genome structure and evolution.</title>
        <authorList>
            <person name="Lang D."/>
            <person name="Ullrich K.K."/>
            <person name="Murat F."/>
            <person name="Fuchs J."/>
            <person name="Jenkins J."/>
            <person name="Haas F.B."/>
            <person name="Piednoel M."/>
            <person name="Gundlach H."/>
            <person name="Van Bel M."/>
            <person name="Meyberg R."/>
            <person name="Vives C."/>
            <person name="Morata J."/>
            <person name="Symeonidi A."/>
            <person name="Hiss M."/>
            <person name="Muchero W."/>
            <person name="Kamisugi Y."/>
            <person name="Saleh O."/>
            <person name="Blanc G."/>
            <person name="Decker E.L."/>
            <person name="van Gessel N."/>
            <person name="Grimwood J."/>
            <person name="Hayes R.D."/>
            <person name="Graham S.W."/>
            <person name="Gunter L.E."/>
            <person name="McDaniel S.F."/>
            <person name="Hoernstein S.N.W."/>
            <person name="Larsson A."/>
            <person name="Li F.W."/>
            <person name="Perroud P.F."/>
            <person name="Phillips J."/>
            <person name="Ranjan P."/>
            <person name="Rokshar D.S."/>
            <person name="Rothfels C.J."/>
            <person name="Schneider L."/>
            <person name="Shu S."/>
            <person name="Stevenson D.W."/>
            <person name="Thummler F."/>
            <person name="Tillich M."/>
            <person name="Villarreal Aguilar J.C."/>
            <person name="Widiez T."/>
            <person name="Wong G.K."/>
            <person name="Wymore A."/>
            <person name="Zhang Y."/>
            <person name="Zimmer A.D."/>
            <person name="Quatrano R.S."/>
            <person name="Mayer K.F.X."/>
            <person name="Goodstein D."/>
            <person name="Casacuberta J.M."/>
            <person name="Vandepoele K."/>
            <person name="Reski R."/>
            <person name="Cuming A.C."/>
            <person name="Tuskan G.A."/>
            <person name="Maumus F."/>
            <person name="Salse J."/>
            <person name="Schmutz J."/>
            <person name="Rensing S.A."/>
        </authorList>
    </citation>
    <scope>NUCLEOTIDE SEQUENCE [LARGE SCALE GENOMIC DNA]</scope>
    <source>
        <strain evidence="2 3">cv. Gransden 2004</strain>
    </source>
</reference>
<reference evidence="1 3" key="1">
    <citation type="journal article" date="2008" name="Science">
        <title>The Physcomitrella genome reveals evolutionary insights into the conquest of land by plants.</title>
        <authorList>
            <person name="Rensing S."/>
            <person name="Lang D."/>
            <person name="Zimmer A."/>
            <person name="Terry A."/>
            <person name="Salamov A."/>
            <person name="Shapiro H."/>
            <person name="Nishiyama T."/>
            <person name="Perroud P.-F."/>
            <person name="Lindquist E."/>
            <person name="Kamisugi Y."/>
            <person name="Tanahashi T."/>
            <person name="Sakakibara K."/>
            <person name="Fujita T."/>
            <person name="Oishi K."/>
            <person name="Shin-I T."/>
            <person name="Kuroki Y."/>
            <person name="Toyoda A."/>
            <person name="Suzuki Y."/>
            <person name="Hashimoto A."/>
            <person name="Yamaguchi K."/>
            <person name="Sugano A."/>
            <person name="Kohara Y."/>
            <person name="Fujiyama A."/>
            <person name="Anterola A."/>
            <person name="Aoki S."/>
            <person name="Ashton N."/>
            <person name="Barbazuk W.B."/>
            <person name="Barker E."/>
            <person name="Bennetzen J."/>
            <person name="Bezanilla M."/>
            <person name="Blankenship R."/>
            <person name="Cho S.H."/>
            <person name="Dutcher S."/>
            <person name="Estelle M."/>
            <person name="Fawcett J.A."/>
            <person name="Gundlach H."/>
            <person name="Hanada K."/>
            <person name="Heyl A."/>
            <person name="Hicks K.A."/>
            <person name="Hugh J."/>
            <person name="Lohr M."/>
            <person name="Mayer K."/>
            <person name="Melkozernov A."/>
            <person name="Murata T."/>
            <person name="Nelson D."/>
            <person name="Pils B."/>
            <person name="Prigge M."/>
            <person name="Reiss B."/>
            <person name="Renner T."/>
            <person name="Rombauts S."/>
            <person name="Rushton P."/>
            <person name="Sanderfoot A."/>
            <person name="Schween G."/>
            <person name="Shiu S.-H."/>
            <person name="Stueber K."/>
            <person name="Theodoulou F.L."/>
            <person name="Tu H."/>
            <person name="Van de Peer Y."/>
            <person name="Verrier P.J."/>
            <person name="Waters E."/>
            <person name="Wood A."/>
            <person name="Yang L."/>
            <person name="Cove D."/>
            <person name="Cuming A."/>
            <person name="Hasebe M."/>
            <person name="Lucas S."/>
            <person name="Mishler D.B."/>
            <person name="Reski R."/>
            <person name="Grigoriev I."/>
            <person name="Quatrano R.S."/>
            <person name="Boore J.L."/>
        </authorList>
    </citation>
    <scope>NUCLEOTIDE SEQUENCE [LARGE SCALE GENOMIC DNA]</scope>
    <source>
        <strain evidence="2 3">cv. Gransden 2004</strain>
    </source>
</reference>
<evidence type="ECO:0000313" key="3">
    <source>
        <dbReference type="Proteomes" id="UP000006727"/>
    </source>
</evidence>
<organism evidence="1">
    <name type="scientific">Physcomitrium patens</name>
    <name type="common">Spreading-leaved earth moss</name>
    <name type="synonym">Physcomitrella patens</name>
    <dbReference type="NCBI Taxonomy" id="3218"/>
    <lineage>
        <taxon>Eukaryota</taxon>
        <taxon>Viridiplantae</taxon>
        <taxon>Streptophyta</taxon>
        <taxon>Embryophyta</taxon>
        <taxon>Bryophyta</taxon>
        <taxon>Bryophytina</taxon>
        <taxon>Bryopsida</taxon>
        <taxon>Funariidae</taxon>
        <taxon>Funariales</taxon>
        <taxon>Funariaceae</taxon>
        <taxon>Physcomitrium</taxon>
    </lineage>
</organism>
<accession>A0A2K1IAK7</accession>
<dbReference type="AlphaFoldDB" id="A0A2K1IAK7"/>
<gene>
    <name evidence="1" type="ORF">PHYPA_030885</name>
</gene>
<evidence type="ECO:0000313" key="2">
    <source>
        <dbReference type="EnsemblPlants" id="Pp3c27_3885V3.1"/>
    </source>
</evidence>
<reference evidence="2" key="3">
    <citation type="submission" date="2020-12" db="UniProtKB">
        <authorList>
            <consortium name="EnsemblPlants"/>
        </authorList>
    </citation>
    <scope>IDENTIFICATION</scope>
</reference>
<evidence type="ECO:0000313" key="1">
    <source>
        <dbReference type="EMBL" id="PNR26311.1"/>
    </source>
</evidence>
<protein>
    <submittedName>
        <fullName evidence="1 2">Uncharacterized protein</fullName>
    </submittedName>
</protein>
<keyword evidence="3" id="KW-1185">Reference proteome</keyword>
<sequence>MDALSISFPWNLFSDARIHVGGNFLKVKMGVNGDQLKYNTSAVPPQCHVSLHGARDHIPEEIRCGEQENSIGHGDGVVDHSKVMH</sequence>